<dbReference type="InterPro" id="IPR036163">
    <property type="entry name" value="HMA_dom_sf"/>
</dbReference>
<dbReference type="InterPro" id="IPR006121">
    <property type="entry name" value="HMA_dom"/>
</dbReference>
<evidence type="ECO:0000256" key="4">
    <source>
        <dbReference type="ARBA" id="ARBA00024045"/>
    </source>
</evidence>
<sequence>MATEGKLPGQLQYRTWVLKVSIHCEGCKRKVKKVLQSVEGVYTVTFDAQKHKVTVVGDVEADTLIKKLVKTNKHAELWPEEPSETKKKKKKKKKKNKSKEQKDPKSSEDDTSDDDDNEEEEGEEENDNSEENHPKLPSNGNNVTVTVMGGQPGVPQSNTSGGSGGKKKKKKKKKKGQNGNNTSEVGADTSGSTGLALAAPAPALVPVNLSSPSHIHPVYSQPSYGGGPPPQHHQVQYIAPTSHVVSYSHNTVHPVASTSYVTRYSQPYTCAYVEPDVYELPSDPLDVCSDEDDEIGCRIV</sequence>
<comment type="similarity">
    <text evidence="4">Belongs to the HIPP family.</text>
</comment>
<reference evidence="7 8" key="1">
    <citation type="submission" date="2024-01" db="EMBL/GenBank/DDBJ databases">
        <title>Genome assemblies of Stephania.</title>
        <authorList>
            <person name="Yang L."/>
        </authorList>
    </citation>
    <scope>NUCLEOTIDE SEQUENCE [LARGE SCALE GENOMIC DNA]</scope>
    <source>
        <strain evidence="7">QJT</strain>
        <tissue evidence="7">Leaf</tissue>
    </source>
</reference>
<protein>
    <recommendedName>
        <fullName evidence="6">HMA domain-containing protein</fullName>
    </recommendedName>
</protein>
<dbReference type="PANTHER" id="PTHR45868:SF80">
    <property type="entry name" value="F15K9.8-RELATED"/>
    <property type="match status" value="1"/>
</dbReference>
<dbReference type="SUPFAM" id="SSF55008">
    <property type="entry name" value="HMA, heavy metal-associated domain"/>
    <property type="match status" value="1"/>
</dbReference>
<name>A0AAP0JMQ6_9MAGN</name>
<keyword evidence="3" id="KW-0449">Lipoprotein</keyword>
<evidence type="ECO:0000259" key="6">
    <source>
        <dbReference type="PROSITE" id="PS50846"/>
    </source>
</evidence>
<keyword evidence="1" id="KW-0488">Methylation</keyword>
<feature type="compositionally biased region" description="Basic residues" evidence="5">
    <location>
        <begin position="86"/>
        <end position="97"/>
    </location>
</feature>
<dbReference type="Gene3D" id="3.30.70.100">
    <property type="match status" value="1"/>
</dbReference>
<dbReference type="PROSITE" id="PS50846">
    <property type="entry name" value="HMA_2"/>
    <property type="match status" value="1"/>
</dbReference>
<feature type="compositionally biased region" description="Basic residues" evidence="5">
    <location>
        <begin position="165"/>
        <end position="176"/>
    </location>
</feature>
<evidence type="ECO:0000313" key="7">
    <source>
        <dbReference type="EMBL" id="KAK9136911.1"/>
    </source>
</evidence>
<feature type="domain" description="HMA" evidence="6">
    <location>
        <begin position="13"/>
        <end position="76"/>
    </location>
</feature>
<dbReference type="GO" id="GO:0046872">
    <property type="term" value="F:metal ion binding"/>
    <property type="evidence" value="ECO:0007669"/>
    <property type="project" value="UniProtKB-KW"/>
</dbReference>
<gene>
    <name evidence="7" type="ORF">Sjap_007505</name>
</gene>
<accession>A0AAP0JMQ6</accession>
<evidence type="ECO:0000313" key="8">
    <source>
        <dbReference type="Proteomes" id="UP001417504"/>
    </source>
</evidence>
<dbReference type="CDD" id="cd00371">
    <property type="entry name" value="HMA"/>
    <property type="match status" value="1"/>
</dbReference>
<comment type="caution">
    <text evidence="7">The sequence shown here is derived from an EMBL/GenBank/DDBJ whole genome shotgun (WGS) entry which is preliminary data.</text>
</comment>
<proteinExistence type="inferred from homology"/>
<feature type="compositionally biased region" description="Acidic residues" evidence="5">
    <location>
        <begin position="109"/>
        <end position="129"/>
    </location>
</feature>
<organism evidence="7 8">
    <name type="scientific">Stephania japonica</name>
    <dbReference type="NCBI Taxonomy" id="461633"/>
    <lineage>
        <taxon>Eukaryota</taxon>
        <taxon>Viridiplantae</taxon>
        <taxon>Streptophyta</taxon>
        <taxon>Embryophyta</taxon>
        <taxon>Tracheophyta</taxon>
        <taxon>Spermatophyta</taxon>
        <taxon>Magnoliopsida</taxon>
        <taxon>Ranunculales</taxon>
        <taxon>Menispermaceae</taxon>
        <taxon>Menispermoideae</taxon>
        <taxon>Cissampelideae</taxon>
        <taxon>Stephania</taxon>
    </lineage>
</organism>
<evidence type="ECO:0000256" key="3">
    <source>
        <dbReference type="ARBA" id="ARBA00023289"/>
    </source>
</evidence>
<dbReference type="Pfam" id="PF00403">
    <property type="entry name" value="HMA"/>
    <property type="match status" value="1"/>
</dbReference>
<dbReference type="PANTHER" id="PTHR45868">
    <property type="entry name" value="HEAVY METAL-ASSOCIATED ISOPRENYLATED PLANT PROTEIN 33-RELATED"/>
    <property type="match status" value="1"/>
</dbReference>
<feature type="region of interest" description="Disordered" evidence="5">
    <location>
        <begin position="77"/>
        <end position="191"/>
    </location>
</feature>
<evidence type="ECO:0000256" key="2">
    <source>
        <dbReference type="ARBA" id="ARBA00022723"/>
    </source>
</evidence>
<keyword evidence="3" id="KW-0636">Prenylation</keyword>
<dbReference type="AlphaFoldDB" id="A0AAP0JMQ6"/>
<feature type="compositionally biased region" description="Basic and acidic residues" evidence="5">
    <location>
        <begin position="98"/>
        <end position="108"/>
    </location>
</feature>
<keyword evidence="8" id="KW-1185">Reference proteome</keyword>
<evidence type="ECO:0000256" key="5">
    <source>
        <dbReference type="SAM" id="MobiDB-lite"/>
    </source>
</evidence>
<evidence type="ECO:0000256" key="1">
    <source>
        <dbReference type="ARBA" id="ARBA00022481"/>
    </source>
</evidence>
<dbReference type="EMBL" id="JBBNAE010000003">
    <property type="protein sequence ID" value="KAK9136911.1"/>
    <property type="molecule type" value="Genomic_DNA"/>
</dbReference>
<dbReference type="Proteomes" id="UP001417504">
    <property type="component" value="Unassembled WGS sequence"/>
</dbReference>
<keyword evidence="2" id="KW-0479">Metal-binding</keyword>